<reference evidence="1 2" key="1">
    <citation type="submission" date="2021-03" db="EMBL/GenBank/DDBJ databases">
        <title>Succinivibrio sp. nov. isolated from feces of cow.</title>
        <authorList>
            <person name="Choi J.-Y."/>
        </authorList>
    </citation>
    <scope>NUCLEOTIDE SEQUENCE [LARGE SCALE GENOMIC DNA]</scope>
    <source>
        <strain evidence="1 2">AGMB01872</strain>
    </source>
</reference>
<proteinExistence type="predicted"/>
<name>A0ABS7DIA1_9GAMM</name>
<protein>
    <recommendedName>
        <fullName evidence="3">Phage protein</fullName>
    </recommendedName>
</protein>
<accession>A0ABS7DIA1</accession>
<sequence>MITIFELKFQSSESLRKALGIFGSKWSEKLDIKDLLRMAFPESTDTEIKANLKHFVEHGTFKLRPVVPKAIYDNYCHEFGYSLPYDVNGYVVDEEPNNEPKVTQKVTHEPKVTKAKVEVMNQQNDEYNQIKQMLLNEIALIQDAKNYTNEDGEVDLQKADMLFKRAEAVNNIAGSLNDMRRTEIETKKLQLDAVRTALSHGGNKPHLITK</sequence>
<dbReference type="Proteomes" id="UP000731465">
    <property type="component" value="Unassembled WGS sequence"/>
</dbReference>
<evidence type="ECO:0008006" key="3">
    <source>
        <dbReference type="Google" id="ProtNLM"/>
    </source>
</evidence>
<gene>
    <name evidence="1" type="ORF">J5V48_08940</name>
</gene>
<organism evidence="1 2">
    <name type="scientific">Succinivibrio faecicola</name>
    <dbReference type="NCBI Taxonomy" id="2820300"/>
    <lineage>
        <taxon>Bacteria</taxon>
        <taxon>Pseudomonadati</taxon>
        <taxon>Pseudomonadota</taxon>
        <taxon>Gammaproteobacteria</taxon>
        <taxon>Aeromonadales</taxon>
        <taxon>Succinivibrionaceae</taxon>
        <taxon>Succinivibrio</taxon>
    </lineage>
</organism>
<dbReference type="EMBL" id="JAGFNY010000044">
    <property type="protein sequence ID" value="MBW7571018.1"/>
    <property type="molecule type" value="Genomic_DNA"/>
</dbReference>
<dbReference type="RefSeq" id="WP_219938242.1">
    <property type="nucleotide sequence ID" value="NZ_JAGFNY010000044.1"/>
</dbReference>
<evidence type="ECO:0000313" key="2">
    <source>
        <dbReference type="Proteomes" id="UP000731465"/>
    </source>
</evidence>
<comment type="caution">
    <text evidence="1">The sequence shown here is derived from an EMBL/GenBank/DDBJ whole genome shotgun (WGS) entry which is preliminary data.</text>
</comment>
<keyword evidence="2" id="KW-1185">Reference proteome</keyword>
<evidence type="ECO:0000313" key="1">
    <source>
        <dbReference type="EMBL" id="MBW7571018.1"/>
    </source>
</evidence>